<accession>A0A3Q8X472</accession>
<dbReference type="InterPro" id="IPR012334">
    <property type="entry name" value="Pectin_lyas_fold"/>
</dbReference>
<dbReference type="PANTHER" id="PTHR36453">
    <property type="entry name" value="SECRETED PROTEIN-RELATED"/>
    <property type="match status" value="1"/>
</dbReference>
<reference evidence="3" key="1">
    <citation type="submission" date="2018-12" db="EMBL/GenBank/DDBJ databases">
        <title>Genome sequence of Peanibacillus sp.</title>
        <authorList>
            <person name="Subramani G."/>
            <person name="Srinivasan S."/>
            <person name="Kim M.K."/>
        </authorList>
    </citation>
    <scope>NUCLEOTIDE SEQUENCE [LARGE SCALE GENOMIC DNA]</scope>
    <source>
        <strain evidence="3">18JY67-1</strain>
    </source>
</reference>
<dbReference type="InterPro" id="IPR006626">
    <property type="entry name" value="PbH1"/>
</dbReference>
<keyword evidence="3" id="KW-1185">Reference proteome</keyword>
<dbReference type="AlphaFoldDB" id="A0A3Q8X472"/>
<dbReference type="Gene3D" id="2.160.20.10">
    <property type="entry name" value="Single-stranded right-handed beta-helix, Pectin lyase-like"/>
    <property type="match status" value="2"/>
</dbReference>
<evidence type="ECO:0000313" key="3">
    <source>
        <dbReference type="Proteomes" id="UP000272528"/>
    </source>
</evidence>
<dbReference type="KEGG" id="palb:EJC50_10610"/>
<dbReference type="Proteomes" id="UP000272528">
    <property type="component" value="Chromosome"/>
</dbReference>
<feature type="domain" description="Periplasmic copper-binding protein NosD beta helix" evidence="1">
    <location>
        <begin position="307"/>
        <end position="439"/>
    </location>
</feature>
<evidence type="ECO:0000259" key="1">
    <source>
        <dbReference type="Pfam" id="PF05048"/>
    </source>
</evidence>
<dbReference type="Pfam" id="PF05048">
    <property type="entry name" value="NosD"/>
    <property type="match status" value="1"/>
</dbReference>
<sequence length="711" mass="79086">MEGGVQVEFYVSVVSGDDNGGGASEGEAVRTIGRAQELVRTELAARYEKDITVWVGGGVYELAVPLRFDSRDGGASGISVTYRSMPGEEVCIAGGKVQGGACWELYRDGIYRTRLEQPAADGGSSSSTRAIHTLYENGERAVKACWPKAGYNAAAGKAERDDRRGFRFADGDLPDFVPESGMQVHIWPGEGEWNWFTETKTIEKIDWNTKEISFAEPAPWGIDRGSRYRVQGALQLLTEPGEFYCDEAEGMLYYYPRQLPIAEQMIVVPTVRRVIELCGESADNPVTDICFEGLTIAYSDSAQQYRMPNSNCEHEEGRDGLIYLENAAGISVRGCRLLQSGFSGVVMNGYCQRITVADNLIEHLGYNGVHVMGFAPGEGDFATAAEADVSKCNVITNNLIRYGGELIGHGSGIQLYQSGSNEVSHNEIHGMPRYGISLKGLRYGTMEESYYGTKVTSENHYDFAHTRDNVITCNNVWDVMKDSQDGGMIESWGAGIGNRITYNRFHHSGIYFSYGFCIYLDDASDHYLVSHNVVHDLFSSGSGTLWFVIFAKGIGNRVENNLLVRNGARAAFGTQEMAGEENREISFVRNIAYESGEQLYHFVNFDSSRLREADYNLYFNGESLPTVTGIYGDDKRGHRPIAWEEWRKQVDGRYDAHTLHADPGIVFSGERDGELRIELRPESPAFGLGWESIDMSRMGLTKDFPFPRQWD</sequence>
<dbReference type="PANTHER" id="PTHR36453:SF1">
    <property type="entry name" value="RIGHT HANDED BETA HELIX DOMAIN-CONTAINING PROTEIN"/>
    <property type="match status" value="1"/>
</dbReference>
<evidence type="ECO:0000313" key="2">
    <source>
        <dbReference type="EMBL" id="AZN40051.1"/>
    </source>
</evidence>
<dbReference type="InterPro" id="IPR007742">
    <property type="entry name" value="NosD_dom"/>
</dbReference>
<gene>
    <name evidence="2" type="ORF">EJC50_10610</name>
</gene>
<dbReference type="EMBL" id="CP034437">
    <property type="protein sequence ID" value="AZN40051.1"/>
    <property type="molecule type" value="Genomic_DNA"/>
</dbReference>
<dbReference type="SUPFAM" id="SSF51126">
    <property type="entry name" value="Pectin lyase-like"/>
    <property type="match status" value="1"/>
</dbReference>
<protein>
    <submittedName>
        <fullName evidence="2">Right-handed parallel beta-helix repeat-containing protein</fullName>
    </submittedName>
</protein>
<name>A0A3Q8X472_9BACL</name>
<dbReference type="InterPro" id="IPR011050">
    <property type="entry name" value="Pectin_lyase_fold/virulence"/>
</dbReference>
<dbReference type="OrthoDB" id="9808066at2"/>
<proteinExistence type="predicted"/>
<organism evidence="2 3">
    <name type="scientific">Paenibacillus albus</name>
    <dbReference type="NCBI Taxonomy" id="2495582"/>
    <lineage>
        <taxon>Bacteria</taxon>
        <taxon>Bacillati</taxon>
        <taxon>Bacillota</taxon>
        <taxon>Bacilli</taxon>
        <taxon>Bacillales</taxon>
        <taxon>Paenibacillaceae</taxon>
        <taxon>Paenibacillus</taxon>
    </lineage>
</organism>
<dbReference type="SMART" id="SM00710">
    <property type="entry name" value="PbH1"/>
    <property type="match status" value="6"/>
</dbReference>